<dbReference type="PANTHER" id="PTHR34106">
    <property type="entry name" value="GLYCOSIDASE"/>
    <property type="match status" value="1"/>
</dbReference>
<dbReference type="PANTHER" id="PTHR34106:SF5">
    <property type="entry name" value="GLYCOSIDASE"/>
    <property type="match status" value="1"/>
</dbReference>
<dbReference type="Gene3D" id="2.115.10.20">
    <property type="entry name" value="Glycosyl hydrolase domain, family 43"/>
    <property type="match status" value="2"/>
</dbReference>
<dbReference type="AlphaFoldDB" id="A0A4Q7DIK8"/>
<comment type="caution">
    <text evidence="5">The sequence shown here is derived from an EMBL/GenBank/DDBJ whole genome shotgun (WGS) entry which is preliminary data.</text>
</comment>
<keyword evidence="1" id="KW-0328">Glycosyltransferase</keyword>
<dbReference type="EMBL" id="SCFB01000005">
    <property type="protein sequence ID" value="RZI46049.1"/>
    <property type="molecule type" value="Genomic_DNA"/>
</dbReference>
<keyword evidence="2" id="KW-0808">Transferase</keyword>
<dbReference type="InterPro" id="IPR007184">
    <property type="entry name" value="Mannoside_phosphorylase"/>
</dbReference>
<protein>
    <submittedName>
        <fullName evidence="5">Uncharacterized protein</fullName>
    </submittedName>
</protein>
<feature type="region of interest" description="Disordered" evidence="4">
    <location>
        <begin position="651"/>
        <end position="670"/>
    </location>
</feature>
<dbReference type="Proteomes" id="UP000293550">
    <property type="component" value="Unassembled WGS sequence"/>
</dbReference>
<dbReference type="InterPro" id="IPR023296">
    <property type="entry name" value="Glyco_hydro_beta-prop_sf"/>
</dbReference>
<comment type="similarity">
    <text evidence="3">Belongs to the glycosyl hydrolase 130 family.</text>
</comment>
<gene>
    <name evidence="5" type="ORF">EQU50_03710</name>
</gene>
<evidence type="ECO:0000313" key="6">
    <source>
        <dbReference type="Proteomes" id="UP000293550"/>
    </source>
</evidence>
<keyword evidence="6" id="KW-1185">Reference proteome</keyword>
<feature type="compositionally biased region" description="Basic and acidic residues" evidence="4">
    <location>
        <begin position="651"/>
        <end position="665"/>
    </location>
</feature>
<sequence length="843" mass="96438">MTFRVHVPKHNPPHYAETFFAEVDQNFGITSYCPLIRLPKIQEDEWLVVFHEDARLVVFKDKLYASYVSDVSYQDDSYHYQSCMQVGSFSPGYQIVTSFRPNIANNNAKNCLQNNWLFFEKDQRLLIMTILDPMVVYDATDSLENPRKITEQPKVIKNWHFGHIKASTNPIFINELERYLSFFHSNLLTTDGIRQHFLGALLFDRNFNITEYSKIPLFMSTPHTPRHMTANTIMPHGCIRENDNLLLSVGINDKISGIMKLPLKNILATLSPSPPQSLKSEVVSLSGKTTEDITDKILEDFCRVNFTPSIRVHNIDIKFHPSESSRLSHAESDFLKCITPAEQVSSYGGKLKLIDTSVFLGTAAHNPSLIEYAGNRYMTFRVHFPKHNPPYYAETFFAKVDQNFGITSYCPLIQLPKIPEDQWPVVFHEDARLMVFKNKLYASYVSDVSYQDDSYHYQSCMKIGSFSPGQQIITSSRPCIDNNNTKNSLQKNWAFFEKDQRLMIITMLDPMVVFDATDSLKNPRKLIEKSLVIRDWLFGRIRASTNPIFINECKRYLTFFHSHLVTTDGIRQYFLGLLLFDNEFNITDYSKTPLFVSTPHLERHMAANTILPYGCIREKDNLLLSIGINDKISAVMELPLKKVLETLSPHPCEKEKKDMTDRTAEDPSSVNLETPTFASLESNFVSPPAPILSPSSLNSQIAVTFIVSGIDFNSRKYLTQPGEGLLIRYGRPKPWRRISIDPFFDENAPTCSVILSNRKSMCFSLSNGNQRDETVIEWSWSGSVMLTPEIYAWQLWKTHGYGTAIAKDQIDDCDGWLAQGKIDLTQDNIQTLTYQIQPGEGSE</sequence>
<evidence type="ECO:0000256" key="1">
    <source>
        <dbReference type="ARBA" id="ARBA00022676"/>
    </source>
</evidence>
<evidence type="ECO:0000256" key="4">
    <source>
        <dbReference type="SAM" id="MobiDB-lite"/>
    </source>
</evidence>
<reference evidence="5 6" key="1">
    <citation type="submission" date="2018-10" db="EMBL/GenBank/DDBJ databases">
        <title>An updated phylogeny of the Alphaproteobacteria reveals that the parasitic Rickettsiales and Holosporales have independent origins.</title>
        <authorList>
            <person name="Munoz-Gomez S.A."/>
            <person name="Hess S."/>
            <person name="Burger G."/>
            <person name="Lang B.F."/>
            <person name="Susko E."/>
            <person name="Slamovits C.H."/>
            <person name="Roger A.J."/>
        </authorList>
    </citation>
    <scope>NUCLEOTIDE SEQUENCE [LARGE SCALE GENOMIC DNA]</scope>
    <source>
        <strain evidence="5">HOLO01</strain>
    </source>
</reference>
<dbReference type="RefSeq" id="WP_130153808.1">
    <property type="nucleotide sequence ID" value="NZ_SCFB01000005.1"/>
</dbReference>
<proteinExistence type="inferred from homology"/>
<evidence type="ECO:0000256" key="2">
    <source>
        <dbReference type="ARBA" id="ARBA00022679"/>
    </source>
</evidence>
<evidence type="ECO:0000313" key="5">
    <source>
        <dbReference type="EMBL" id="RZI46049.1"/>
    </source>
</evidence>
<accession>A0A4Q7DIK8</accession>
<dbReference type="GO" id="GO:0016757">
    <property type="term" value="F:glycosyltransferase activity"/>
    <property type="evidence" value="ECO:0007669"/>
    <property type="project" value="UniProtKB-KW"/>
</dbReference>
<evidence type="ECO:0000256" key="3">
    <source>
        <dbReference type="ARBA" id="ARBA00024356"/>
    </source>
</evidence>
<organism evidence="5 6">
    <name type="scientific">Candidatus Finniella inopinata</name>
    <dbReference type="NCBI Taxonomy" id="1696036"/>
    <lineage>
        <taxon>Bacteria</taxon>
        <taxon>Pseudomonadati</taxon>
        <taxon>Pseudomonadota</taxon>
        <taxon>Alphaproteobacteria</taxon>
        <taxon>Holosporales</taxon>
        <taxon>Candidatus Paracaedibacteraceae</taxon>
        <taxon>Candidatus Finniella</taxon>
    </lineage>
</organism>
<dbReference type="SUPFAM" id="SSF75005">
    <property type="entry name" value="Arabinanase/levansucrase/invertase"/>
    <property type="match status" value="2"/>
</dbReference>
<name>A0A4Q7DIK8_9PROT</name>